<evidence type="ECO:0000313" key="3">
    <source>
        <dbReference type="Proteomes" id="UP000251314"/>
    </source>
</evidence>
<organism evidence="2 3">
    <name type="scientific">Phytophthora cactorum</name>
    <dbReference type="NCBI Taxonomy" id="29920"/>
    <lineage>
        <taxon>Eukaryota</taxon>
        <taxon>Sar</taxon>
        <taxon>Stramenopiles</taxon>
        <taxon>Oomycota</taxon>
        <taxon>Peronosporomycetes</taxon>
        <taxon>Peronosporales</taxon>
        <taxon>Peronosporaceae</taxon>
        <taxon>Phytophthora</taxon>
    </lineage>
</organism>
<name>A0A329S931_9STRA</name>
<reference evidence="2 3" key="1">
    <citation type="submission" date="2018-01" db="EMBL/GenBank/DDBJ databases">
        <title>Draft genome of the strawberry crown rot pathogen Phytophthora cactorum.</title>
        <authorList>
            <person name="Armitage A.D."/>
            <person name="Lysoe E."/>
            <person name="Nellist C.F."/>
            <person name="Harrison R.J."/>
            <person name="Brurberg M.B."/>
        </authorList>
    </citation>
    <scope>NUCLEOTIDE SEQUENCE [LARGE SCALE GENOMIC DNA]</scope>
    <source>
        <strain evidence="2 3">10300</strain>
    </source>
</reference>
<evidence type="ECO:0000313" key="1">
    <source>
        <dbReference type="EMBL" id="KAG2945864.1"/>
    </source>
</evidence>
<dbReference type="Proteomes" id="UP000251314">
    <property type="component" value="Unassembled WGS sequence"/>
</dbReference>
<keyword evidence="3" id="KW-1185">Reference proteome</keyword>
<reference evidence="1" key="2">
    <citation type="submission" date="2018-10" db="EMBL/GenBank/DDBJ databases">
        <title>Effector identification in a new, highly contiguous assembly of the strawberry crown rot pathogen Phytophthora cactorum.</title>
        <authorList>
            <person name="Armitage A.D."/>
            <person name="Nellist C.F."/>
            <person name="Bates H."/>
            <person name="Vickerstaff R.J."/>
            <person name="Harrison R.J."/>
        </authorList>
    </citation>
    <scope>NUCLEOTIDE SEQUENCE</scope>
    <source>
        <strain evidence="1">4040</strain>
    </source>
</reference>
<dbReference type="AlphaFoldDB" id="A0A329S931"/>
<comment type="caution">
    <text evidence="2">The sequence shown here is derived from an EMBL/GenBank/DDBJ whole genome shotgun (WGS) entry which is preliminary data.</text>
</comment>
<accession>A0A329S931</accession>
<proteinExistence type="predicted"/>
<sequence>MRQSYLAPSNTKRACDSAARSFMKFLKDEDVSCVYLKGPLGRESAALVGGPVRHVPRGSRNAARINF</sequence>
<dbReference type="EMBL" id="RCMK01000172">
    <property type="protein sequence ID" value="KAG2945864.1"/>
    <property type="molecule type" value="Genomic_DNA"/>
</dbReference>
<dbReference type="VEuPathDB" id="FungiDB:PC110_g11560"/>
<dbReference type="Proteomes" id="UP000736787">
    <property type="component" value="Unassembled WGS sequence"/>
</dbReference>
<dbReference type="EMBL" id="MJFZ01000293">
    <property type="protein sequence ID" value="RAW32082.1"/>
    <property type="molecule type" value="Genomic_DNA"/>
</dbReference>
<dbReference type="OrthoDB" id="116585at2759"/>
<evidence type="ECO:0000313" key="2">
    <source>
        <dbReference type="EMBL" id="RAW32082.1"/>
    </source>
</evidence>
<protein>
    <submittedName>
        <fullName evidence="2">Uncharacterized protein</fullName>
    </submittedName>
</protein>
<gene>
    <name evidence="2" type="ORF">PC110_g11560</name>
    <name evidence="1" type="ORF">PC117_g8130</name>
</gene>